<name>A0A0G0H6E7_9BACT</name>
<dbReference type="InterPro" id="IPR000415">
    <property type="entry name" value="Nitroreductase-like"/>
</dbReference>
<dbReference type="InterPro" id="IPR029479">
    <property type="entry name" value="Nitroreductase"/>
</dbReference>
<comment type="caution">
    <text evidence="2">The sequence shown here is derived from an EMBL/GenBank/DDBJ whole genome shotgun (WGS) entry which is preliminary data.</text>
</comment>
<protein>
    <recommendedName>
        <fullName evidence="1">Nitroreductase domain-containing protein</fullName>
    </recommendedName>
</protein>
<accession>A0A0G0H6E7</accession>
<dbReference type="GO" id="GO:0016491">
    <property type="term" value="F:oxidoreductase activity"/>
    <property type="evidence" value="ECO:0007669"/>
    <property type="project" value="InterPro"/>
</dbReference>
<proteinExistence type="predicted"/>
<evidence type="ECO:0000313" key="3">
    <source>
        <dbReference type="Proteomes" id="UP000034492"/>
    </source>
</evidence>
<dbReference type="AlphaFoldDB" id="A0A0G0H6E7"/>
<reference evidence="2 3" key="1">
    <citation type="journal article" date="2015" name="Nature">
        <title>rRNA introns, odd ribosomes, and small enigmatic genomes across a large radiation of phyla.</title>
        <authorList>
            <person name="Brown C.T."/>
            <person name="Hug L.A."/>
            <person name="Thomas B.C."/>
            <person name="Sharon I."/>
            <person name="Castelle C.J."/>
            <person name="Singh A."/>
            <person name="Wilkins M.J."/>
            <person name="Williams K.H."/>
            <person name="Banfield J.F."/>
        </authorList>
    </citation>
    <scope>NUCLEOTIDE SEQUENCE [LARGE SCALE GENOMIC DNA]</scope>
</reference>
<dbReference type="PANTHER" id="PTHR43745">
    <property type="entry name" value="NITROREDUCTASE MJ1384-RELATED"/>
    <property type="match status" value="1"/>
</dbReference>
<dbReference type="PANTHER" id="PTHR43745:SF2">
    <property type="entry name" value="NITROREDUCTASE MJ1384-RELATED"/>
    <property type="match status" value="1"/>
</dbReference>
<dbReference type="SUPFAM" id="SSF55469">
    <property type="entry name" value="FMN-dependent nitroreductase-like"/>
    <property type="match status" value="1"/>
</dbReference>
<dbReference type="InterPro" id="IPR052544">
    <property type="entry name" value="Bacteriocin_Proc_Enz"/>
</dbReference>
<dbReference type="Gene3D" id="3.40.109.10">
    <property type="entry name" value="NADH Oxidase"/>
    <property type="match status" value="1"/>
</dbReference>
<dbReference type="Pfam" id="PF00881">
    <property type="entry name" value="Nitroreductase"/>
    <property type="match status" value="1"/>
</dbReference>
<dbReference type="Proteomes" id="UP000034492">
    <property type="component" value="Unassembled WGS sequence"/>
</dbReference>
<organism evidence="2 3">
    <name type="scientific">Candidatus Daviesbacteria bacterium GW2011_GWB1_36_5</name>
    <dbReference type="NCBI Taxonomy" id="1618426"/>
    <lineage>
        <taxon>Bacteria</taxon>
        <taxon>Candidatus Daviesiibacteriota</taxon>
    </lineage>
</organism>
<sequence length="237" mass="27607">MKSKFRAYKLLQKPHRGYEIFHNNSKLKRISLDKPANKTTLYDENIKFKEYPRLDKIILHSNLKLYNGKNVPAKKSQEVFFARKSLTLEEISIVLLESTKYKKSDWLEIYLISQNSELPMGIYHYNLRSHNLEILELNEKLNLKELFEPEWISQTSIVVVFAALFTFAAAEHSDRVYRNLLISAGRLGQSFYFASESLKLDCFGVEGFVDDKLNKLFDLDGFNEACLYAVAIGFRKN</sequence>
<feature type="domain" description="Nitroreductase" evidence="1">
    <location>
        <begin position="145"/>
        <end position="233"/>
    </location>
</feature>
<gene>
    <name evidence="2" type="ORF">US19_C0041G0025</name>
</gene>
<dbReference type="EMBL" id="LBSA01000041">
    <property type="protein sequence ID" value="KKQ07634.1"/>
    <property type="molecule type" value="Genomic_DNA"/>
</dbReference>
<evidence type="ECO:0000313" key="2">
    <source>
        <dbReference type="EMBL" id="KKQ07634.1"/>
    </source>
</evidence>
<evidence type="ECO:0000259" key="1">
    <source>
        <dbReference type="Pfam" id="PF00881"/>
    </source>
</evidence>